<dbReference type="InterPro" id="IPR029063">
    <property type="entry name" value="SAM-dependent_MTases_sf"/>
</dbReference>
<reference evidence="1 2" key="1">
    <citation type="journal article" date="2016" name="Nat. Commun.">
        <title>Thousands of microbial genomes shed light on interconnected biogeochemical processes in an aquifer system.</title>
        <authorList>
            <person name="Anantharaman K."/>
            <person name="Brown C.T."/>
            <person name="Hug L.A."/>
            <person name="Sharon I."/>
            <person name="Castelle C.J."/>
            <person name="Probst A.J."/>
            <person name="Thomas B.C."/>
            <person name="Singh A."/>
            <person name="Wilkins M.J."/>
            <person name="Karaoz U."/>
            <person name="Brodie E.L."/>
            <person name="Williams K.H."/>
            <person name="Hubbard S.S."/>
            <person name="Banfield J.F."/>
        </authorList>
    </citation>
    <scope>NUCLEOTIDE SEQUENCE [LARGE SCALE GENOMIC DNA]</scope>
</reference>
<accession>A0A1F5DHT6</accession>
<name>A0A1F5DHT6_9BACT</name>
<dbReference type="Proteomes" id="UP000178758">
    <property type="component" value="Unassembled WGS sequence"/>
</dbReference>
<dbReference type="EMBL" id="MEZJ01000007">
    <property type="protein sequence ID" value="OGD54665.1"/>
    <property type="molecule type" value="Genomic_DNA"/>
</dbReference>
<gene>
    <name evidence="1" type="ORF">A3J78_00335</name>
</gene>
<comment type="caution">
    <text evidence="1">The sequence shown here is derived from an EMBL/GenBank/DDBJ whole genome shotgun (WGS) entry which is preliminary data.</text>
</comment>
<dbReference type="PANTHER" id="PTHR43861">
    <property type="entry name" value="TRANS-ACONITATE 2-METHYLTRANSFERASE-RELATED"/>
    <property type="match status" value="1"/>
</dbReference>
<protein>
    <recommendedName>
        <fullName evidence="3">Methyltransferase domain-containing protein</fullName>
    </recommendedName>
</protein>
<proteinExistence type="predicted"/>
<dbReference type="Pfam" id="PF13489">
    <property type="entry name" value="Methyltransf_23"/>
    <property type="match status" value="1"/>
</dbReference>
<dbReference type="PANTHER" id="PTHR43861:SF6">
    <property type="entry name" value="METHYLTRANSFERASE TYPE 11"/>
    <property type="match status" value="1"/>
</dbReference>
<organism evidence="1 2">
    <name type="scientific">Candidatus Beckwithbacteria bacterium RBG_13_35_6</name>
    <dbReference type="NCBI Taxonomy" id="1797456"/>
    <lineage>
        <taxon>Bacteria</taxon>
        <taxon>Candidatus Beckwithiibacteriota</taxon>
    </lineage>
</organism>
<evidence type="ECO:0000313" key="1">
    <source>
        <dbReference type="EMBL" id="OGD54665.1"/>
    </source>
</evidence>
<dbReference type="CDD" id="cd02440">
    <property type="entry name" value="AdoMet_MTases"/>
    <property type="match status" value="1"/>
</dbReference>
<evidence type="ECO:0008006" key="3">
    <source>
        <dbReference type="Google" id="ProtNLM"/>
    </source>
</evidence>
<dbReference type="SUPFAM" id="SSF53335">
    <property type="entry name" value="S-adenosyl-L-methionine-dependent methyltransferases"/>
    <property type="match status" value="1"/>
</dbReference>
<dbReference type="AlphaFoldDB" id="A0A1F5DHT6"/>
<dbReference type="Gene3D" id="3.40.50.150">
    <property type="entry name" value="Vaccinia Virus protein VP39"/>
    <property type="match status" value="1"/>
</dbReference>
<evidence type="ECO:0000313" key="2">
    <source>
        <dbReference type="Proteomes" id="UP000178758"/>
    </source>
</evidence>
<sequence>MKDRCRFCHQPSLTKFLTSKKRILVQCKNCSLVFFYPFPSKKQIKAIYTTKAFGVFNPQDKTKAGYDNYLTEERLWQAFFKKRLKLIKKYKNKGKLLDLGCGVGTFLLEARQAGFYPYGVDIMEFAVKLCRKRGLKTVFQNDFSKLKFLKMSFDVITIQHTLEHLSDPLSLLRQARTLLKSKGILLVSVPDRKSIIATLMGKFWYDYYHYQHLYFFESKTLSNYIKKAGFKILASGKKQLGWCFIENALSRIRLYYSNPLLLNVTKAGETIARFINLKSIPFLNGEVWIVGIKE</sequence>